<dbReference type="InterPro" id="IPR019898">
    <property type="entry name" value="RutC"/>
</dbReference>
<dbReference type="PANTHER" id="PTHR11803:SF58">
    <property type="entry name" value="PROTEIN HMF1-RELATED"/>
    <property type="match status" value="1"/>
</dbReference>
<sequence length="130" mass="13730">MPRKPVIPAGSPPPMAPYSPGVVADNILYVSGVLAMDGSGKTVGVGDATAQTRAVLESIKSIVEAAGGTMADVTMNSIFLKDLGDYAAMNAVYKEFFPSEFPARYCIRADLVKPEFLVEIASIAHLPKAR</sequence>
<dbReference type="InterPro" id="IPR035959">
    <property type="entry name" value="RutC-like_sf"/>
</dbReference>
<dbReference type="Gene3D" id="3.30.1330.40">
    <property type="entry name" value="RutC-like"/>
    <property type="match status" value="1"/>
</dbReference>
<dbReference type="eggNOG" id="COG0251">
    <property type="taxonomic scope" value="Bacteria"/>
</dbReference>
<dbReference type="PANTHER" id="PTHR11803">
    <property type="entry name" value="2-IMINOBUTANOATE/2-IMINOPROPANOATE DEAMINASE RIDA"/>
    <property type="match status" value="1"/>
</dbReference>
<dbReference type="GO" id="GO:0005829">
    <property type="term" value="C:cytosol"/>
    <property type="evidence" value="ECO:0007669"/>
    <property type="project" value="TreeGrafter"/>
</dbReference>
<dbReference type="Proteomes" id="UP000001096">
    <property type="component" value="Unassembled WGS sequence"/>
</dbReference>
<reference evidence="3 4" key="1">
    <citation type="submission" date="2012-04" db="EMBL/GenBank/DDBJ databases">
        <title>The Genome Sequence of Afipia broomeae ATCC 49717.</title>
        <authorList>
            <consortium name="The Broad Institute Genome Sequencing Platform"/>
            <person name="Earl A."/>
            <person name="Ward D."/>
            <person name="Feldgarden M."/>
            <person name="Gevers D."/>
            <person name="Huys G."/>
            <person name="Walker B."/>
            <person name="Young S.K."/>
            <person name="Zeng Q."/>
            <person name="Gargeya S."/>
            <person name="Fitzgerald M."/>
            <person name="Haas B."/>
            <person name="Abouelleil A."/>
            <person name="Alvarado L."/>
            <person name="Arachchi H.M."/>
            <person name="Berlin A."/>
            <person name="Chapman S.B."/>
            <person name="Goldberg J."/>
            <person name="Griggs A."/>
            <person name="Gujja S."/>
            <person name="Hansen M."/>
            <person name="Howarth C."/>
            <person name="Imamovic A."/>
            <person name="Larimer J."/>
            <person name="McCowen C."/>
            <person name="Montmayeur A."/>
            <person name="Murphy C."/>
            <person name="Neiman D."/>
            <person name="Pearson M."/>
            <person name="Priest M."/>
            <person name="Roberts A."/>
            <person name="Saif S."/>
            <person name="Shea T."/>
            <person name="Sisk P."/>
            <person name="Sykes S."/>
            <person name="Wortman J."/>
            <person name="Nusbaum C."/>
            <person name="Birren B."/>
        </authorList>
    </citation>
    <scope>NUCLEOTIDE SEQUENCE [LARGE SCALE GENOMIC DNA]</scope>
    <source>
        <strain evidence="3 4">ATCC 49717</strain>
    </source>
</reference>
<evidence type="ECO:0000256" key="2">
    <source>
        <dbReference type="ARBA" id="ARBA00022801"/>
    </source>
</evidence>
<protein>
    <submittedName>
        <fullName evidence="3">Pyrimidine utilization protein C</fullName>
    </submittedName>
</protein>
<organism evidence="3 4">
    <name type="scientific">Afipia broomeae ATCC 49717</name>
    <dbReference type="NCBI Taxonomy" id="883078"/>
    <lineage>
        <taxon>Bacteria</taxon>
        <taxon>Pseudomonadati</taxon>
        <taxon>Pseudomonadota</taxon>
        <taxon>Alphaproteobacteria</taxon>
        <taxon>Hyphomicrobiales</taxon>
        <taxon>Nitrobacteraceae</taxon>
        <taxon>Afipia</taxon>
    </lineage>
</organism>
<accession>K8P121</accession>
<comment type="similarity">
    <text evidence="1">Belongs to the RutC family.</text>
</comment>
<gene>
    <name evidence="3" type="ORF">HMPREF9695_04349</name>
</gene>
<proteinExistence type="inferred from homology"/>
<dbReference type="AlphaFoldDB" id="K8P121"/>
<evidence type="ECO:0000313" key="3">
    <source>
        <dbReference type="EMBL" id="EKS34439.1"/>
    </source>
</evidence>
<dbReference type="SUPFAM" id="SSF55298">
    <property type="entry name" value="YjgF-like"/>
    <property type="match status" value="1"/>
</dbReference>
<keyword evidence="4" id="KW-1185">Reference proteome</keyword>
<keyword evidence="2" id="KW-0378">Hydrolase</keyword>
<dbReference type="NCBIfam" id="TIGR03610">
    <property type="entry name" value="RutC"/>
    <property type="match status" value="1"/>
</dbReference>
<dbReference type="InterPro" id="IPR006175">
    <property type="entry name" value="YjgF/YER057c/UK114"/>
</dbReference>
<dbReference type="HOGENOM" id="CLU_100715_7_3_5"/>
<dbReference type="CDD" id="cd00448">
    <property type="entry name" value="YjgF_YER057c_UK114_family"/>
    <property type="match status" value="1"/>
</dbReference>
<evidence type="ECO:0000256" key="1">
    <source>
        <dbReference type="ARBA" id="ARBA00010552"/>
    </source>
</evidence>
<dbReference type="RefSeq" id="WP_006023049.1">
    <property type="nucleotide sequence ID" value="NZ_KB375284.1"/>
</dbReference>
<dbReference type="GO" id="GO:0019239">
    <property type="term" value="F:deaminase activity"/>
    <property type="evidence" value="ECO:0007669"/>
    <property type="project" value="TreeGrafter"/>
</dbReference>
<dbReference type="EMBL" id="AGWX01000005">
    <property type="protein sequence ID" value="EKS34439.1"/>
    <property type="molecule type" value="Genomic_DNA"/>
</dbReference>
<dbReference type="PATRIC" id="fig|883078.3.peg.4490"/>
<name>K8P121_9BRAD</name>
<evidence type="ECO:0000313" key="4">
    <source>
        <dbReference type="Proteomes" id="UP000001096"/>
    </source>
</evidence>
<comment type="caution">
    <text evidence="3">The sequence shown here is derived from an EMBL/GenBank/DDBJ whole genome shotgun (WGS) entry which is preliminary data.</text>
</comment>
<dbReference type="Pfam" id="PF01042">
    <property type="entry name" value="Ribonuc_L-PSP"/>
    <property type="match status" value="1"/>
</dbReference>